<reference evidence="1" key="1">
    <citation type="submission" date="2020-03" db="EMBL/GenBank/DDBJ databases">
        <title>Castanea mollissima Vanexum genome sequencing.</title>
        <authorList>
            <person name="Staton M."/>
        </authorList>
    </citation>
    <scope>NUCLEOTIDE SEQUENCE</scope>
    <source>
        <tissue evidence="1">Leaf</tissue>
    </source>
</reference>
<accession>A0A8J4VGU7</accession>
<sequence length="133" mass="15601">MVVELISKVEELGVKMIFMQSSSLQLKKMQIFKHGHTLKKASRKDDQSRALEEDNMLDCLLLPRSNLFFLIHQINEQQCKQRKEIELFRYFFPELLSSLKSRTDQVGFTNLSSCYRTDDLIESVLLSPTPRFI</sequence>
<gene>
    <name evidence="1" type="ORF">CMV_025532</name>
</gene>
<evidence type="ECO:0000313" key="2">
    <source>
        <dbReference type="Proteomes" id="UP000737018"/>
    </source>
</evidence>
<dbReference type="AlphaFoldDB" id="A0A8J4VGU7"/>
<organism evidence="1 2">
    <name type="scientific">Castanea mollissima</name>
    <name type="common">Chinese chestnut</name>
    <dbReference type="NCBI Taxonomy" id="60419"/>
    <lineage>
        <taxon>Eukaryota</taxon>
        <taxon>Viridiplantae</taxon>
        <taxon>Streptophyta</taxon>
        <taxon>Embryophyta</taxon>
        <taxon>Tracheophyta</taxon>
        <taxon>Spermatophyta</taxon>
        <taxon>Magnoliopsida</taxon>
        <taxon>eudicotyledons</taxon>
        <taxon>Gunneridae</taxon>
        <taxon>Pentapetalae</taxon>
        <taxon>rosids</taxon>
        <taxon>fabids</taxon>
        <taxon>Fagales</taxon>
        <taxon>Fagaceae</taxon>
        <taxon>Castanea</taxon>
    </lineage>
</organism>
<keyword evidence="2" id="KW-1185">Reference proteome</keyword>
<comment type="caution">
    <text evidence="1">The sequence shown here is derived from an EMBL/GenBank/DDBJ whole genome shotgun (WGS) entry which is preliminary data.</text>
</comment>
<proteinExistence type="predicted"/>
<dbReference type="Proteomes" id="UP000737018">
    <property type="component" value="Unassembled WGS sequence"/>
</dbReference>
<protein>
    <submittedName>
        <fullName evidence="1">Uncharacterized protein</fullName>
    </submittedName>
</protein>
<dbReference type="EMBL" id="JRKL02006802">
    <property type="protein sequence ID" value="KAF3948476.1"/>
    <property type="molecule type" value="Genomic_DNA"/>
</dbReference>
<name>A0A8J4VGU7_9ROSI</name>
<evidence type="ECO:0000313" key="1">
    <source>
        <dbReference type="EMBL" id="KAF3948476.1"/>
    </source>
</evidence>